<dbReference type="Pfam" id="PF00101">
    <property type="entry name" value="RuBisCO_small"/>
    <property type="match status" value="1"/>
</dbReference>
<evidence type="ECO:0000256" key="1">
    <source>
        <dbReference type="ARBA" id="ARBA00022528"/>
    </source>
</evidence>
<dbReference type="PANTHER" id="PTHR31262">
    <property type="entry name" value="RIBULOSE BISPHOSPHATE CARBOXYLASE SMALL CHAIN 1, CHLOROPLASTIC"/>
    <property type="match status" value="1"/>
</dbReference>
<dbReference type="PANTHER" id="PTHR31262:SF0">
    <property type="entry name" value="RIBULOSE BISPHOSPHATE CARBOXYLASE SMALL SUBUNIT, CHLOROPLASTIC 1"/>
    <property type="match status" value="1"/>
</dbReference>
<reference evidence="10" key="1">
    <citation type="submission" date="2021-08" db="EMBL/GenBank/DDBJ databases">
        <title>WGS assembly of Ceratopteris richardii.</title>
        <authorList>
            <person name="Marchant D.B."/>
            <person name="Chen G."/>
            <person name="Jenkins J."/>
            <person name="Shu S."/>
            <person name="Leebens-Mack J."/>
            <person name="Grimwood J."/>
            <person name="Schmutz J."/>
            <person name="Soltis P."/>
            <person name="Soltis D."/>
            <person name="Chen Z.-H."/>
        </authorList>
    </citation>
    <scope>NUCLEOTIDE SEQUENCE</scope>
    <source>
        <strain evidence="10">Whitten #5841</strain>
        <tissue evidence="10">Leaf</tissue>
    </source>
</reference>
<gene>
    <name evidence="7" type="primary">RBCS</name>
    <name evidence="10" type="ORF">KP509_25G070600</name>
</gene>
<evidence type="ECO:0000256" key="8">
    <source>
        <dbReference type="RuleBase" id="RU003627"/>
    </source>
</evidence>
<comment type="similarity">
    <text evidence="7 8">Belongs to the RuBisCO small chain family.</text>
</comment>
<dbReference type="OMA" id="QCQCMAF"/>
<proteinExistence type="inferred from homology"/>
<feature type="domain" description="Ribulose bisphosphate carboxylase small subunit" evidence="9">
    <location>
        <begin position="57"/>
        <end position="165"/>
    </location>
</feature>
<dbReference type="GO" id="GO:0009853">
    <property type="term" value="P:photorespiration"/>
    <property type="evidence" value="ECO:0007669"/>
    <property type="project" value="UniProtKB-UniRule"/>
</dbReference>
<dbReference type="GO" id="GO:0016984">
    <property type="term" value="F:ribulose-bisphosphate carboxylase activity"/>
    <property type="evidence" value="ECO:0007669"/>
    <property type="project" value="UniProtKB-UniRule"/>
</dbReference>
<dbReference type="GO" id="GO:0019253">
    <property type="term" value="P:reductive pentose-phosphate cycle"/>
    <property type="evidence" value="ECO:0007669"/>
    <property type="project" value="UniProtKB-UniRule"/>
</dbReference>
<evidence type="ECO:0000313" key="11">
    <source>
        <dbReference type="Proteomes" id="UP000825935"/>
    </source>
</evidence>
<evidence type="ECO:0000313" key="10">
    <source>
        <dbReference type="EMBL" id="KAH7299054.1"/>
    </source>
</evidence>
<evidence type="ECO:0000259" key="9">
    <source>
        <dbReference type="SMART" id="SM00961"/>
    </source>
</evidence>
<dbReference type="HAMAP" id="MF_00859">
    <property type="entry name" value="RuBisCO_S_bact"/>
    <property type="match status" value="1"/>
</dbReference>
<dbReference type="InterPro" id="IPR000894">
    <property type="entry name" value="RuBisCO_ssu_dom"/>
</dbReference>
<dbReference type="AlphaFoldDB" id="A0A8T2RTG9"/>
<keyword evidence="11" id="KW-1185">Reference proteome</keyword>
<dbReference type="InterPro" id="IPR024681">
    <property type="entry name" value="RuBisCO_ssu"/>
</dbReference>
<dbReference type="Proteomes" id="UP000825935">
    <property type="component" value="Chromosome 25"/>
</dbReference>
<dbReference type="CDD" id="cd03527">
    <property type="entry name" value="RuBisCO_small"/>
    <property type="match status" value="1"/>
</dbReference>
<dbReference type="OrthoDB" id="2013936at2759"/>
<evidence type="ECO:0000256" key="3">
    <source>
        <dbReference type="ARBA" id="ARBA00022567"/>
    </source>
</evidence>
<name>A0A8T2RTG9_CERRI</name>
<dbReference type="SUPFAM" id="SSF55239">
    <property type="entry name" value="RuBisCO, small subunit"/>
    <property type="match status" value="1"/>
</dbReference>
<keyword evidence="5 7" id="KW-0601">Photorespiration</keyword>
<evidence type="ECO:0000256" key="6">
    <source>
        <dbReference type="ARBA" id="ARBA00023300"/>
    </source>
</evidence>
<sequence>MALRVQPAFTCTRVADSAAWKSFAVSSRSCGLNPRKMASNGSLVHCMKVVNPKSNCKFETLSYVPALDTSQVAKQVDYIMRKGWIPCLEFDHVAKVSKVNSKQSGYYDGRYWTLWKLPMFGCVDASVVLREIEECKKAQPDAYIRVMAFDNTRNAQTTSFLVYSPS</sequence>
<keyword evidence="2 7" id="KW-0602">Photosynthesis</keyword>
<evidence type="ECO:0000256" key="7">
    <source>
        <dbReference type="HAMAP-Rule" id="MF_00860"/>
    </source>
</evidence>
<dbReference type="GO" id="GO:0009507">
    <property type="term" value="C:chloroplast"/>
    <property type="evidence" value="ECO:0007669"/>
    <property type="project" value="UniProtKB-SubCell"/>
</dbReference>
<dbReference type="InterPro" id="IPR036385">
    <property type="entry name" value="RuBisCO_ssu_sf"/>
</dbReference>
<comment type="caution">
    <text evidence="10">The sequence shown here is derived from an EMBL/GenBank/DDBJ whole genome shotgun (WGS) entry which is preliminary data.</text>
</comment>
<keyword evidence="1 7" id="KW-0150">Chloroplast</keyword>
<protein>
    <recommendedName>
        <fullName evidence="7">Ribulose bisphosphate carboxylase small subunit, chloroplastic</fullName>
        <shortName evidence="7">RuBisCO small subunit</shortName>
    </recommendedName>
</protein>
<keyword evidence="3 7" id="KW-0113">Calvin cycle</keyword>
<dbReference type="SMART" id="SM00961">
    <property type="entry name" value="RuBisCO_small"/>
    <property type="match status" value="1"/>
</dbReference>
<evidence type="ECO:0000256" key="4">
    <source>
        <dbReference type="ARBA" id="ARBA00022640"/>
    </source>
</evidence>
<dbReference type="EMBL" id="CM035430">
    <property type="protein sequence ID" value="KAH7299054.1"/>
    <property type="molecule type" value="Genomic_DNA"/>
</dbReference>
<evidence type="ECO:0000256" key="2">
    <source>
        <dbReference type="ARBA" id="ARBA00022531"/>
    </source>
</evidence>
<evidence type="ECO:0000256" key="5">
    <source>
        <dbReference type="ARBA" id="ARBA00023238"/>
    </source>
</evidence>
<organism evidence="10 11">
    <name type="scientific">Ceratopteris richardii</name>
    <name type="common">Triangle waterfern</name>
    <dbReference type="NCBI Taxonomy" id="49495"/>
    <lineage>
        <taxon>Eukaryota</taxon>
        <taxon>Viridiplantae</taxon>
        <taxon>Streptophyta</taxon>
        <taxon>Embryophyta</taxon>
        <taxon>Tracheophyta</taxon>
        <taxon>Polypodiopsida</taxon>
        <taxon>Polypodiidae</taxon>
        <taxon>Polypodiales</taxon>
        <taxon>Pteridineae</taxon>
        <taxon>Pteridaceae</taxon>
        <taxon>Parkerioideae</taxon>
        <taxon>Ceratopteris</taxon>
    </lineage>
</organism>
<comment type="subcellular location">
    <subcellularLocation>
        <location evidence="7">Plastid</location>
        <location evidence="7">Chloroplast</location>
    </subcellularLocation>
</comment>
<comment type="subunit">
    <text evidence="7 8">Heterohexadecamer of 8 large and 8 small subunits.</text>
</comment>
<accession>A0A8T2RTG9</accession>
<keyword evidence="4 7" id="KW-0934">Plastid</keyword>
<dbReference type="PRINTS" id="PR00152">
    <property type="entry name" value="RUBISCOSMALL"/>
</dbReference>
<comment type="function">
    <text evidence="7 8">RuBisCO catalyzes two reactions: the carboxylation of D-ribulose 1,5-bisphosphate, the primary event in carbon dioxide fixation, as well as the oxidative fragmentation of the pentose substrate. Both reactions occur simultaneously and in competition at the same active site. Although the small subunit is not catalytic it is essential for maximal activity.</text>
</comment>
<dbReference type="Gene3D" id="3.30.190.10">
    <property type="entry name" value="Ribulose bisphosphate carboxylase, small subunit"/>
    <property type="match status" value="1"/>
</dbReference>
<keyword evidence="6 7" id="KW-0120">Carbon dioxide fixation</keyword>
<comment type="miscellaneous">
    <text evidence="7">The basic functional RuBisCO is composed of a large chain homodimer in a 'head-to-tail' conformation. In form I RuBisCO this homodimer is arranged in a barrel-like tetramer with the small subunits forming a tetrameric 'cap' on each end of the 'barrel'.</text>
</comment>
<dbReference type="FunFam" id="3.30.190.10:FF:000001">
    <property type="entry name" value="Ribulose bisphosphate carboxylase small chain, chloroplastic"/>
    <property type="match status" value="1"/>
</dbReference>